<dbReference type="AlphaFoldDB" id="A0A2P2NSU7"/>
<dbReference type="EMBL" id="GGEC01065029">
    <property type="protein sequence ID" value="MBX45513.1"/>
    <property type="molecule type" value="Transcribed_RNA"/>
</dbReference>
<evidence type="ECO:0000313" key="1">
    <source>
        <dbReference type="EMBL" id="MBX45513.1"/>
    </source>
</evidence>
<name>A0A2P2NSU7_RHIMU</name>
<organism evidence="1">
    <name type="scientific">Rhizophora mucronata</name>
    <name type="common">Asiatic mangrove</name>
    <dbReference type="NCBI Taxonomy" id="61149"/>
    <lineage>
        <taxon>Eukaryota</taxon>
        <taxon>Viridiplantae</taxon>
        <taxon>Streptophyta</taxon>
        <taxon>Embryophyta</taxon>
        <taxon>Tracheophyta</taxon>
        <taxon>Spermatophyta</taxon>
        <taxon>Magnoliopsida</taxon>
        <taxon>eudicotyledons</taxon>
        <taxon>Gunneridae</taxon>
        <taxon>Pentapetalae</taxon>
        <taxon>rosids</taxon>
        <taxon>fabids</taxon>
        <taxon>Malpighiales</taxon>
        <taxon>Rhizophoraceae</taxon>
        <taxon>Rhizophora</taxon>
    </lineage>
</organism>
<sequence length="26" mass="2827">MAARPLATNSQVSLTPLLLPLFLSSW</sequence>
<protein>
    <submittedName>
        <fullName evidence="1">Uncharacterized protein</fullName>
    </submittedName>
</protein>
<reference evidence="1" key="1">
    <citation type="submission" date="2018-02" db="EMBL/GenBank/DDBJ databases">
        <title>Rhizophora mucronata_Transcriptome.</title>
        <authorList>
            <person name="Meera S.P."/>
            <person name="Sreeshan A."/>
            <person name="Augustine A."/>
        </authorList>
    </citation>
    <scope>NUCLEOTIDE SEQUENCE</scope>
    <source>
        <tissue evidence="1">Leaf</tissue>
    </source>
</reference>
<proteinExistence type="predicted"/>
<accession>A0A2P2NSU7</accession>